<dbReference type="InterPro" id="IPR043129">
    <property type="entry name" value="ATPase_NBD"/>
</dbReference>
<organism evidence="1 2">
    <name type="scientific">Dreissena polymorpha</name>
    <name type="common">Zebra mussel</name>
    <name type="synonym">Mytilus polymorpha</name>
    <dbReference type="NCBI Taxonomy" id="45954"/>
    <lineage>
        <taxon>Eukaryota</taxon>
        <taxon>Metazoa</taxon>
        <taxon>Spiralia</taxon>
        <taxon>Lophotrochozoa</taxon>
        <taxon>Mollusca</taxon>
        <taxon>Bivalvia</taxon>
        <taxon>Autobranchia</taxon>
        <taxon>Heteroconchia</taxon>
        <taxon>Euheterodonta</taxon>
        <taxon>Imparidentia</taxon>
        <taxon>Neoheterodontei</taxon>
        <taxon>Myida</taxon>
        <taxon>Dreissenoidea</taxon>
        <taxon>Dreissenidae</taxon>
        <taxon>Dreissena</taxon>
    </lineage>
</organism>
<protein>
    <recommendedName>
        <fullName evidence="3">Heat shock 70 kDa protein 12B</fullName>
    </recommendedName>
</protein>
<evidence type="ECO:0008006" key="3">
    <source>
        <dbReference type="Google" id="ProtNLM"/>
    </source>
</evidence>
<name>A0A9D4K2Y5_DREPO</name>
<gene>
    <name evidence="1" type="ORF">DPMN_104247</name>
</gene>
<feature type="non-terminal residue" evidence="1">
    <location>
        <position position="232"/>
    </location>
</feature>
<dbReference type="SUPFAM" id="SSF53067">
    <property type="entry name" value="Actin-like ATPase domain"/>
    <property type="match status" value="1"/>
</dbReference>
<proteinExistence type="predicted"/>
<comment type="caution">
    <text evidence="1">The sequence shown here is derived from an EMBL/GenBank/DDBJ whole genome shotgun (WGS) entry which is preliminary data.</text>
</comment>
<reference evidence="1" key="1">
    <citation type="journal article" date="2019" name="bioRxiv">
        <title>The Genome of the Zebra Mussel, Dreissena polymorpha: A Resource for Invasive Species Research.</title>
        <authorList>
            <person name="McCartney M.A."/>
            <person name="Auch B."/>
            <person name="Kono T."/>
            <person name="Mallez S."/>
            <person name="Zhang Y."/>
            <person name="Obille A."/>
            <person name="Becker A."/>
            <person name="Abrahante J.E."/>
            <person name="Garbe J."/>
            <person name="Badalamenti J.P."/>
            <person name="Herman A."/>
            <person name="Mangelson H."/>
            <person name="Liachko I."/>
            <person name="Sullivan S."/>
            <person name="Sone E.D."/>
            <person name="Koren S."/>
            <person name="Silverstein K.A.T."/>
            <person name="Beckman K.B."/>
            <person name="Gohl D.M."/>
        </authorList>
    </citation>
    <scope>NUCLEOTIDE SEQUENCE</scope>
    <source>
        <strain evidence="1">Duluth1</strain>
        <tissue evidence="1">Whole animal</tissue>
    </source>
</reference>
<accession>A0A9D4K2Y5</accession>
<keyword evidence="2" id="KW-1185">Reference proteome</keyword>
<dbReference type="AlphaFoldDB" id="A0A9D4K2Y5"/>
<dbReference type="EMBL" id="JAIWYP010000004">
    <property type="protein sequence ID" value="KAH3830988.1"/>
    <property type="molecule type" value="Genomic_DNA"/>
</dbReference>
<evidence type="ECO:0000313" key="2">
    <source>
        <dbReference type="Proteomes" id="UP000828390"/>
    </source>
</evidence>
<dbReference type="PANTHER" id="PTHR14187">
    <property type="entry name" value="ALPHA KINASE/ELONGATION FACTOR 2 KINASE"/>
    <property type="match status" value="1"/>
</dbReference>
<dbReference type="PANTHER" id="PTHR14187:SF5">
    <property type="entry name" value="HEAT SHOCK 70 KDA PROTEIN 12A"/>
    <property type="match status" value="1"/>
</dbReference>
<dbReference type="Proteomes" id="UP000828390">
    <property type="component" value="Unassembled WGS sequence"/>
</dbReference>
<evidence type="ECO:0000313" key="1">
    <source>
        <dbReference type="EMBL" id="KAH3830988.1"/>
    </source>
</evidence>
<dbReference type="Gene3D" id="3.30.420.40">
    <property type="match status" value="1"/>
</dbReference>
<reference evidence="1" key="2">
    <citation type="submission" date="2020-11" db="EMBL/GenBank/DDBJ databases">
        <authorList>
            <person name="McCartney M.A."/>
            <person name="Auch B."/>
            <person name="Kono T."/>
            <person name="Mallez S."/>
            <person name="Becker A."/>
            <person name="Gohl D.M."/>
            <person name="Silverstein K.A.T."/>
            <person name="Koren S."/>
            <person name="Bechman K.B."/>
            <person name="Herman A."/>
            <person name="Abrahante J.E."/>
            <person name="Garbe J."/>
        </authorList>
    </citation>
    <scope>NUCLEOTIDE SEQUENCE</scope>
    <source>
        <strain evidence="1">Duluth1</strain>
        <tissue evidence="1">Whole animal</tissue>
    </source>
</reference>
<sequence length="232" mass="26047">MATAFADKKEKILVAAIDFGTTYSGYAFSFKHDYQSDPAKVSTNQNWVAGSMSLVSLKAPTVVLFKADQTFHSFGYEAENNYSELALDDEHQNYFFFKRFKMRLHGKKIQRDIEIDDDCGRPMKAMVVFSEIIKYLKQHLLKLLETRGTGVDNKDIHWVLTVPAIWSDSAKQFMREAAQKAGIDGGQLSIALEPEAASMYCQLIPTNKMQGCEGAKFQVALAGTKYMVIDLG</sequence>